<evidence type="ECO:0000256" key="1">
    <source>
        <dbReference type="ARBA" id="ARBA00010062"/>
    </source>
</evidence>
<reference evidence="6" key="1">
    <citation type="submission" date="2019-09" db="EMBL/GenBank/DDBJ databases">
        <title>Characterisation of the sponge microbiome using genome-centric metagenomics.</title>
        <authorList>
            <person name="Engelberts J.P."/>
            <person name="Robbins S.J."/>
            <person name="De Goeij J.M."/>
            <person name="Aranda M."/>
            <person name="Bell S.C."/>
            <person name="Webster N.S."/>
        </authorList>
    </citation>
    <scope>NUCLEOTIDE SEQUENCE</scope>
    <source>
        <strain evidence="6">SB0664_bin_27</strain>
    </source>
</reference>
<sequence length="454" mass="48821">MKRYFTITCILLVFVLLAACAPVPADEPMAAEDGAKEAMPAEEAPPPEAPMEITCDNNYEGESLVIYQQAGLTGPLATLMGTGFISATQDAIEQINAEGGVCGVMLSVRLEDTQYALEQEIQVYEQFRAEDPKPLFITTANSAATVALKDRVVEDEIVNLATGVHSQSIYNPPDGYTVGMVPIYSDQFAGFLQFVHSNWEEIKPEGAGDSITVGVIGWANAFGAGATTPESLAFAESLGITVLPLEEQPVDPSADVTGQLQNLLVNGANVIYMQAISFSITQVIGTLHAMGFYDQVVLGSVNWGMNRDVLNILGENAPLAAGYYGVFPYLWWTDTDAPGVQQALETFAAKGYPEHDKAFTYLLLYSAMFGLADVLTVALNNVGFDGLNGSEFLKAMQQMGTVSAAGVFEMNVEGSNRAPNKAQIRRAQIMEDGSVDFVVVQDFVTLPDMRPATE</sequence>
<dbReference type="PROSITE" id="PS51257">
    <property type="entry name" value="PROKAR_LIPOPROTEIN"/>
    <property type="match status" value="1"/>
</dbReference>
<feature type="chain" id="PRO_5025616402" evidence="4">
    <location>
        <begin position="26"/>
        <end position="454"/>
    </location>
</feature>
<dbReference type="InterPro" id="IPR028081">
    <property type="entry name" value="Leu-bd"/>
</dbReference>
<dbReference type="Gene3D" id="3.40.50.2300">
    <property type="match status" value="2"/>
</dbReference>
<comment type="similarity">
    <text evidence="1">Belongs to the leucine-binding protein family.</text>
</comment>
<dbReference type="PANTHER" id="PTHR30483">
    <property type="entry name" value="LEUCINE-SPECIFIC-BINDING PROTEIN"/>
    <property type="match status" value="1"/>
</dbReference>
<evidence type="ECO:0000256" key="4">
    <source>
        <dbReference type="SAM" id="SignalP"/>
    </source>
</evidence>
<organism evidence="6">
    <name type="scientific">Caldilineaceae bacterium SB0664_bin_27</name>
    <dbReference type="NCBI Taxonomy" id="2605260"/>
    <lineage>
        <taxon>Bacteria</taxon>
        <taxon>Bacillati</taxon>
        <taxon>Chloroflexota</taxon>
        <taxon>Caldilineae</taxon>
        <taxon>Caldilineales</taxon>
        <taxon>Caldilineaceae</taxon>
    </lineage>
</organism>
<name>A0A6B0YZY7_9CHLR</name>
<evidence type="ECO:0000313" key="6">
    <source>
        <dbReference type="EMBL" id="MXY95212.1"/>
    </source>
</evidence>
<dbReference type="AlphaFoldDB" id="A0A6B0YZY7"/>
<dbReference type="EMBL" id="VXRG01000141">
    <property type="protein sequence ID" value="MXY95212.1"/>
    <property type="molecule type" value="Genomic_DNA"/>
</dbReference>
<dbReference type="PANTHER" id="PTHR30483:SF6">
    <property type="entry name" value="PERIPLASMIC BINDING PROTEIN OF ABC TRANSPORTER FOR NATURAL AMINO ACIDS"/>
    <property type="match status" value="1"/>
</dbReference>
<protein>
    <submittedName>
        <fullName evidence="6">ABC transporter substrate-binding protein</fullName>
    </submittedName>
</protein>
<gene>
    <name evidence="6" type="ORF">F4Y42_17355</name>
</gene>
<dbReference type="InterPro" id="IPR028082">
    <property type="entry name" value="Peripla_BP_I"/>
</dbReference>
<evidence type="ECO:0000256" key="2">
    <source>
        <dbReference type="ARBA" id="ARBA00022729"/>
    </source>
</evidence>
<comment type="caution">
    <text evidence="6">The sequence shown here is derived from an EMBL/GenBank/DDBJ whole genome shotgun (WGS) entry which is preliminary data.</text>
</comment>
<dbReference type="Pfam" id="PF13458">
    <property type="entry name" value="Peripla_BP_6"/>
    <property type="match status" value="1"/>
</dbReference>
<feature type="domain" description="Leucine-binding protein" evidence="5">
    <location>
        <begin position="72"/>
        <end position="407"/>
    </location>
</feature>
<evidence type="ECO:0000256" key="3">
    <source>
        <dbReference type="SAM" id="MobiDB-lite"/>
    </source>
</evidence>
<feature type="signal peptide" evidence="4">
    <location>
        <begin position="1"/>
        <end position="25"/>
    </location>
</feature>
<keyword evidence="2 4" id="KW-0732">Signal</keyword>
<dbReference type="InterPro" id="IPR051010">
    <property type="entry name" value="BCAA_transport"/>
</dbReference>
<feature type="region of interest" description="Disordered" evidence="3">
    <location>
        <begin position="31"/>
        <end position="50"/>
    </location>
</feature>
<evidence type="ECO:0000259" key="5">
    <source>
        <dbReference type="Pfam" id="PF13458"/>
    </source>
</evidence>
<accession>A0A6B0YZY7</accession>
<proteinExistence type="inferred from homology"/>
<dbReference type="SUPFAM" id="SSF53822">
    <property type="entry name" value="Periplasmic binding protein-like I"/>
    <property type="match status" value="1"/>
</dbReference>